<evidence type="ECO:0000256" key="1">
    <source>
        <dbReference type="ARBA" id="ARBA00005437"/>
    </source>
</evidence>
<accession>A0AA38H6D1</accession>
<name>A0AA38H6D1_9TREE</name>
<dbReference type="SUPFAM" id="SSF54518">
    <property type="entry name" value="Tubby C-terminal domain-like"/>
    <property type="match status" value="1"/>
</dbReference>
<dbReference type="InterPro" id="IPR007612">
    <property type="entry name" value="LOR"/>
</dbReference>
<dbReference type="PANTHER" id="PTHR31087:SF161">
    <property type="entry name" value="TUBBY C 2 FAMILY PROTEIN"/>
    <property type="match status" value="1"/>
</dbReference>
<evidence type="ECO:0000313" key="3">
    <source>
        <dbReference type="Proteomes" id="UP001164286"/>
    </source>
</evidence>
<dbReference type="InterPro" id="IPR038595">
    <property type="entry name" value="LOR_sf"/>
</dbReference>
<protein>
    <submittedName>
        <fullName evidence="2">Tubby C-terminal-like domain-containing protein</fullName>
    </submittedName>
</protein>
<dbReference type="Proteomes" id="UP001164286">
    <property type="component" value="Unassembled WGS sequence"/>
</dbReference>
<comment type="caution">
    <text evidence="2">The sequence shown here is derived from an EMBL/GenBank/DDBJ whole genome shotgun (WGS) entry which is preliminary data.</text>
</comment>
<sequence length="204" mass="22345">MQNLIFGGPTQQLVPQNPHVAVFPAYCVNGPTTLILKEKAFTFSGDDFQVKDQNGIPVVVCSGKAFSFRDRKVITDVQGRELCHLRSRMMSLRKTFVAEDPQGKELLVVTKKLSFGTKMEAQFTNVITGQPITIAMRGDFWGGSCDITLGEGGPTIAQITRQLGNMREIFTNNQTYAVTVAPGVDLALISALCICLDEAKNEKN</sequence>
<dbReference type="RefSeq" id="XP_052945164.1">
    <property type="nucleotide sequence ID" value="XM_053092753.1"/>
</dbReference>
<dbReference type="InterPro" id="IPR025659">
    <property type="entry name" value="Tubby-like_C"/>
</dbReference>
<proteinExistence type="inferred from homology"/>
<comment type="similarity">
    <text evidence="1">Belongs to the LOR family.</text>
</comment>
<organism evidence="2 3">
    <name type="scientific">Dioszegia hungarica</name>
    <dbReference type="NCBI Taxonomy" id="4972"/>
    <lineage>
        <taxon>Eukaryota</taxon>
        <taxon>Fungi</taxon>
        <taxon>Dikarya</taxon>
        <taxon>Basidiomycota</taxon>
        <taxon>Agaricomycotina</taxon>
        <taxon>Tremellomycetes</taxon>
        <taxon>Tremellales</taxon>
        <taxon>Bulleribasidiaceae</taxon>
        <taxon>Dioszegia</taxon>
    </lineage>
</organism>
<dbReference type="AlphaFoldDB" id="A0AA38H6D1"/>
<dbReference type="Gene3D" id="2.40.160.200">
    <property type="entry name" value="LURP1-related"/>
    <property type="match status" value="1"/>
</dbReference>
<gene>
    <name evidence="2" type="ORF">MKK02DRAFT_44075</name>
</gene>
<keyword evidence="3" id="KW-1185">Reference proteome</keyword>
<dbReference type="EMBL" id="JAKWFO010000005">
    <property type="protein sequence ID" value="KAI9635387.1"/>
    <property type="molecule type" value="Genomic_DNA"/>
</dbReference>
<reference evidence="2" key="1">
    <citation type="journal article" date="2022" name="G3 (Bethesda)">
        <title>High quality genome of the basidiomycete yeast Dioszegia hungarica PDD-24b-2 isolated from cloud water.</title>
        <authorList>
            <person name="Jarrige D."/>
            <person name="Haridas S."/>
            <person name="Bleykasten-Grosshans C."/>
            <person name="Joly M."/>
            <person name="Nadalig T."/>
            <person name="Sancelme M."/>
            <person name="Vuilleumier S."/>
            <person name="Grigoriev I.V."/>
            <person name="Amato P."/>
            <person name="Bringel F."/>
        </authorList>
    </citation>
    <scope>NUCLEOTIDE SEQUENCE</scope>
    <source>
        <strain evidence="2">PDD-24b-2</strain>
    </source>
</reference>
<evidence type="ECO:0000313" key="2">
    <source>
        <dbReference type="EMBL" id="KAI9635387.1"/>
    </source>
</evidence>
<dbReference type="PANTHER" id="PTHR31087">
    <property type="match status" value="1"/>
</dbReference>
<dbReference type="GeneID" id="77731958"/>
<dbReference type="Pfam" id="PF04525">
    <property type="entry name" value="LOR"/>
    <property type="match status" value="1"/>
</dbReference>